<dbReference type="Proteomes" id="UP000187455">
    <property type="component" value="Unassembled WGS sequence"/>
</dbReference>
<evidence type="ECO:0000313" key="6">
    <source>
        <dbReference type="EMBL" id="OLY79914.1"/>
    </source>
</evidence>
<dbReference type="SUPFAM" id="SSF46689">
    <property type="entry name" value="Homeodomain-like"/>
    <property type="match status" value="3"/>
</dbReference>
<sequence>MSYSTASIPGPESEEKSLNFDITKGKKIQLFFRRAWTDEESALLMEFVKVYGRNWKLAADLLNINRDSITISNQYRKLVRGKKKSGKWSKEEEARLLEIIKQNKDLFIRRKWTKLAKRFGSERSPISIMHKILSVTESLSESLKLENIDPGEIITNKSLTKESRVINRGSWTEDELAMLVNALDRVGRHLTSYKYSYLTRDDAENDFVKDYFHLFQNSNRDLEYVIEPLKQKYPLTCEIIAKNQVGISILQTLETSHEKVSWDDISSVVRTRIAHHCMMKWRRLADIYDRKRKYGKPEPFSTKDVETLQELVRKYGPLWSKFTLIFPQWSDYQLYNMYRKSLSRKS</sequence>
<dbReference type="PANTHER" id="PTHR46380">
    <property type="entry name" value="CYCLIN-D-BINDING MYB-LIKE TRANSCRIPTION FACTOR 1"/>
    <property type="match status" value="1"/>
</dbReference>
<accession>A0A1R0GSP8</accession>
<dbReference type="InterPro" id="IPR001005">
    <property type="entry name" value="SANT/Myb"/>
</dbReference>
<dbReference type="EMBL" id="LSSL01003981">
    <property type="protein sequence ID" value="OLY79914.1"/>
    <property type="molecule type" value="Genomic_DNA"/>
</dbReference>
<name>A0A1R0GSP8_9FUNG</name>
<feature type="domain" description="Myb-like" evidence="4">
    <location>
        <begin position="33"/>
        <end position="79"/>
    </location>
</feature>
<evidence type="ECO:0000256" key="1">
    <source>
        <dbReference type="ARBA" id="ARBA00004123"/>
    </source>
</evidence>
<dbReference type="Gene3D" id="1.10.10.60">
    <property type="entry name" value="Homeodomain-like"/>
    <property type="match status" value="3"/>
</dbReference>
<comment type="subcellular location">
    <subcellularLocation>
        <location evidence="1">Nucleus</location>
    </subcellularLocation>
</comment>
<dbReference type="GO" id="GO:0000981">
    <property type="term" value="F:DNA-binding transcription factor activity, RNA polymerase II-specific"/>
    <property type="evidence" value="ECO:0007669"/>
    <property type="project" value="TreeGrafter"/>
</dbReference>
<dbReference type="PANTHER" id="PTHR46380:SF2">
    <property type="entry name" value="CYCLIN-D-BINDING MYB-LIKE TRANSCRIPTION FACTOR 1"/>
    <property type="match status" value="1"/>
</dbReference>
<organism evidence="6 7">
    <name type="scientific">Smittium mucronatum</name>
    <dbReference type="NCBI Taxonomy" id="133383"/>
    <lineage>
        <taxon>Eukaryota</taxon>
        <taxon>Fungi</taxon>
        <taxon>Fungi incertae sedis</taxon>
        <taxon>Zoopagomycota</taxon>
        <taxon>Kickxellomycotina</taxon>
        <taxon>Harpellomycetes</taxon>
        <taxon>Harpellales</taxon>
        <taxon>Legeriomycetaceae</taxon>
        <taxon>Smittium</taxon>
    </lineage>
</organism>
<evidence type="ECO:0000259" key="4">
    <source>
        <dbReference type="PROSITE" id="PS50090"/>
    </source>
</evidence>
<proteinExistence type="predicted"/>
<dbReference type="SMART" id="SM00717">
    <property type="entry name" value="SANT"/>
    <property type="match status" value="4"/>
</dbReference>
<dbReference type="GO" id="GO:0000978">
    <property type="term" value="F:RNA polymerase II cis-regulatory region sequence-specific DNA binding"/>
    <property type="evidence" value="ECO:0007669"/>
    <property type="project" value="TreeGrafter"/>
</dbReference>
<evidence type="ECO:0000259" key="5">
    <source>
        <dbReference type="PROSITE" id="PS51294"/>
    </source>
</evidence>
<keyword evidence="7" id="KW-1185">Reference proteome</keyword>
<feature type="domain" description="HTH myb-type" evidence="5">
    <location>
        <begin position="33"/>
        <end position="83"/>
    </location>
</feature>
<evidence type="ECO:0000313" key="7">
    <source>
        <dbReference type="Proteomes" id="UP000187455"/>
    </source>
</evidence>
<comment type="caution">
    <text evidence="6">The sequence shown here is derived from an EMBL/GenBank/DDBJ whole genome shotgun (WGS) entry which is preliminary data.</text>
</comment>
<dbReference type="Pfam" id="PF13921">
    <property type="entry name" value="Myb_DNA-bind_6"/>
    <property type="match status" value="1"/>
</dbReference>
<evidence type="ECO:0000256" key="3">
    <source>
        <dbReference type="ARBA" id="ARBA00023242"/>
    </source>
</evidence>
<keyword evidence="3" id="KW-0539">Nucleus</keyword>
<protein>
    <submittedName>
        <fullName evidence="6">Uncharacterized protein</fullName>
    </submittedName>
</protein>
<feature type="domain" description="Myb-like" evidence="4">
    <location>
        <begin position="80"/>
        <end position="136"/>
    </location>
</feature>
<reference evidence="6 7" key="1">
    <citation type="journal article" date="2016" name="Mol. Biol. Evol.">
        <title>Genome-Wide Survey of Gut Fungi (Harpellales) Reveals the First Horizontally Transferred Ubiquitin Gene from a Mosquito Host.</title>
        <authorList>
            <person name="Wang Y."/>
            <person name="White M.M."/>
            <person name="Kvist S."/>
            <person name="Moncalvo J.M."/>
        </authorList>
    </citation>
    <scope>NUCLEOTIDE SEQUENCE [LARGE SCALE GENOMIC DNA]</scope>
    <source>
        <strain evidence="6 7">ALG-7-W6</strain>
    </source>
</reference>
<evidence type="ECO:0000256" key="2">
    <source>
        <dbReference type="ARBA" id="ARBA00023125"/>
    </source>
</evidence>
<gene>
    <name evidence="6" type="ORF">AYI68_g6006</name>
</gene>
<dbReference type="PROSITE" id="PS51294">
    <property type="entry name" value="HTH_MYB"/>
    <property type="match status" value="1"/>
</dbReference>
<dbReference type="GO" id="GO:0005634">
    <property type="term" value="C:nucleus"/>
    <property type="evidence" value="ECO:0007669"/>
    <property type="project" value="UniProtKB-SubCell"/>
</dbReference>
<dbReference type="InterPro" id="IPR017930">
    <property type="entry name" value="Myb_dom"/>
</dbReference>
<keyword evidence="2" id="KW-0238">DNA-binding</keyword>
<dbReference type="InterPro" id="IPR009057">
    <property type="entry name" value="Homeodomain-like_sf"/>
</dbReference>
<dbReference type="AlphaFoldDB" id="A0A1R0GSP8"/>
<dbReference type="PROSITE" id="PS50090">
    <property type="entry name" value="MYB_LIKE"/>
    <property type="match status" value="2"/>
</dbReference>
<dbReference type="STRING" id="133383.A0A1R0GSP8"/>
<dbReference type="InterPro" id="IPR051651">
    <property type="entry name" value="DMTF1_DNA-bind_reg"/>
</dbReference>